<feature type="compositionally biased region" description="Basic and acidic residues" evidence="1">
    <location>
        <begin position="55"/>
        <end position="64"/>
    </location>
</feature>
<dbReference type="EMBL" id="JABWUV010000007">
    <property type="protein sequence ID" value="KAF6341423.1"/>
    <property type="molecule type" value="Genomic_DNA"/>
</dbReference>
<proteinExistence type="predicted"/>
<name>A0A7J7WVG6_MYOMY</name>
<dbReference type="AlphaFoldDB" id="A0A7J7WVG6"/>
<keyword evidence="3" id="KW-1185">Reference proteome</keyword>
<evidence type="ECO:0000313" key="2">
    <source>
        <dbReference type="EMBL" id="KAF6341423.1"/>
    </source>
</evidence>
<reference evidence="2 3" key="1">
    <citation type="journal article" date="2020" name="Nature">
        <title>Six reference-quality genomes reveal evolution of bat adaptations.</title>
        <authorList>
            <person name="Jebb D."/>
            <person name="Huang Z."/>
            <person name="Pippel M."/>
            <person name="Hughes G.M."/>
            <person name="Lavrichenko K."/>
            <person name="Devanna P."/>
            <person name="Winkler S."/>
            <person name="Jermiin L.S."/>
            <person name="Skirmuntt E.C."/>
            <person name="Katzourakis A."/>
            <person name="Burkitt-Gray L."/>
            <person name="Ray D.A."/>
            <person name="Sullivan K.A.M."/>
            <person name="Roscito J.G."/>
            <person name="Kirilenko B.M."/>
            <person name="Davalos L.M."/>
            <person name="Corthals A.P."/>
            <person name="Power M.L."/>
            <person name="Jones G."/>
            <person name="Ransome R.D."/>
            <person name="Dechmann D.K.N."/>
            <person name="Locatelli A.G."/>
            <person name="Puechmaille S.J."/>
            <person name="Fedrigo O."/>
            <person name="Jarvis E.D."/>
            <person name="Hiller M."/>
            <person name="Vernes S.C."/>
            <person name="Myers E.W."/>
            <person name="Teeling E.C."/>
        </authorList>
    </citation>
    <scope>NUCLEOTIDE SEQUENCE [LARGE SCALE GENOMIC DNA]</scope>
    <source>
        <strain evidence="2">MMyoMyo1</strain>
        <tissue evidence="2">Flight muscle</tissue>
    </source>
</reference>
<organism evidence="2 3">
    <name type="scientific">Myotis myotis</name>
    <name type="common">Greater mouse-eared bat</name>
    <name type="synonym">Vespertilio myotis</name>
    <dbReference type="NCBI Taxonomy" id="51298"/>
    <lineage>
        <taxon>Eukaryota</taxon>
        <taxon>Metazoa</taxon>
        <taxon>Chordata</taxon>
        <taxon>Craniata</taxon>
        <taxon>Vertebrata</taxon>
        <taxon>Euteleostomi</taxon>
        <taxon>Mammalia</taxon>
        <taxon>Eutheria</taxon>
        <taxon>Laurasiatheria</taxon>
        <taxon>Chiroptera</taxon>
        <taxon>Yangochiroptera</taxon>
        <taxon>Vespertilionidae</taxon>
        <taxon>Myotis</taxon>
    </lineage>
</organism>
<dbReference type="Proteomes" id="UP000527355">
    <property type="component" value="Unassembled WGS sequence"/>
</dbReference>
<feature type="region of interest" description="Disordered" evidence="1">
    <location>
        <begin position="1"/>
        <end position="22"/>
    </location>
</feature>
<evidence type="ECO:0000256" key="1">
    <source>
        <dbReference type="SAM" id="MobiDB-lite"/>
    </source>
</evidence>
<feature type="region of interest" description="Disordered" evidence="1">
    <location>
        <begin position="55"/>
        <end position="96"/>
    </location>
</feature>
<accession>A0A7J7WVG6</accession>
<gene>
    <name evidence="2" type="ORF">mMyoMyo1_011855</name>
</gene>
<sequence length="124" mass="13618">MQSARGTCAGNACRRRGPRSFTDTLSLAARGHTCLPSSRRNRFLGQEDRVCLCSRDERKRDPRRTPPAPSSQQTSCSVLDGTGHSDSSTRQALPAQRRLHVCGHQAVLGSLINNLEKQADYPSK</sequence>
<evidence type="ECO:0000313" key="3">
    <source>
        <dbReference type="Proteomes" id="UP000527355"/>
    </source>
</evidence>
<protein>
    <submittedName>
        <fullName evidence="2">Uncharacterized protein</fullName>
    </submittedName>
</protein>
<comment type="caution">
    <text evidence="2">The sequence shown here is derived from an EMBL/GenBank/DDBJ whole genome shotgun (WGS) entry which is preliminary data.</text>
</comment>